<keyword evidence="2 5" id="KW-0479">Metal-binding</keyword>
<keyword evidence="5" id="KW-1133">Transmembrane helix</keyword>
<dbReference type="PRINTS" id="PR00363">
    <property type="entry name" value="CYTOCHROMEB5"/>
</dbReference>
<dbReference type="SUPFAM" id="SSF55856">
    <property type="entry name" value="Cytochrome b5-like heme/steroid binding domain"/>
    <property type="match status" value="1"/>
</dbReference>
<protein>
    <recommendedName>
        <fullName evidence="6">Cytochrome b5 heme-binding domain-containing protein</fullName>
    </recommendedName>
</protein>
<comment type="similarity">
    <text evidence="4 5">Belongs to the cytochrome b5 family.</text>
</comment>
<name>A0AAE0GG98_9CHLO</name>
<gene>
    <name evidence="7" type="ORF">CYMTET_14472</name>
</gene>
<dbReference type="InterPro" id="IPR036400">
    <property type="entry name" value="Cyt_B5-like_heme/steroid_sf"/>
</dbReference>
<evidence type="ECO:0000256" key="2">
    <source>
        <dbReference type="ARBA" id="ARBA00022723"/>
    </source>
</evidence>
<evidence type="ECO:0000313" key="7">
    <source>
        <dbReference type="EMBL" id="KAK3277526.1"/>
    </source>
</evidence>
<feature type="domain" description="Cytochrome b5 heme-binding" evidence="6">
    <location>
        <begin position="59"/>
        <end position="134"/>
    </location>
</feature>
<dbReference type="GO" id="GO:0046872">
    <property type="term" value="F:metal ion binding"/>
    <property type="evidence" value="ECO:0007669"/>
    <property type="project" value="UniProtKB-UniRule"/>
</dbReference>
<accession>A0AAE0GG98</accession>
<keyword evidence="5" id="KW-0812">Transmembrane</keyword>
<dbReference type="PROSITE" id="PS00191">
    <property type="entry name" value="CYTOCHROME_B5_1"/>
    <property type="match status" value="1"/>
</dbReference>
<evidence type="ECO:0000256" key="1">
    <source>
        <dbReference type="ARBA" id="ARBA00022617"/>
    </source>
</evidence>
<dbReference type="SMART" id="SM01117">
    <property type="entry name" value="Cyt-b5"/>
    <property type="match status" value="1"/>
</dbReference>
<dbReference type="AlphaFoldDB" id="A0AAE0GG98"/>
<dbReference type="EMBL" id="LGRX02006064">
    <property type="protein sequence ID" value="KAK3277526.1"/>
    <property type="molecule type" value="Genomic_DNA"/>
</dbReference>
<dbReference type="InterPro" id="IPR001199">
    <property type="entry name" value="Cyt_B5-like_heme/steroid-bd"/>
</dbReference>
<feature type="transmembrane region" description="Helical" evidence="5">
    <location>
        <begin position="15"/>
        <end position="32"/>
    </location>
</feature>
<dbReference type="GO" id="GO:0020037">
    <property type="term" value="F:heme binding"/>
    <property type="evidence" value="ECO:0007669"/>
    <property type="project" value="UniProtKB-UniRule"/>
</dbReference>
<dbReference type="InterPro" id="IPR018506">
    <property type="entry name" value="Cyt_B5_heme-BS"/>
</dbReference>
<evidence type="ECO:0000313" key="8">
    <source>
        <dbReference type="Proteomes" id="UP001190700"/>
    </source>
</evidence>
<evidence type="ECO:0000256" key="5">
    <source>
        <dbReference type="RuleBase" id="RU362121"/>
    </source>
</evidence>
<keyword evidence="8" id="KW-1185">Reference proteome</keyword>
<comment type="caution">
    <text evidence="7">The sequence shown here is derived from an EMBL/GenBank/DDBJ whole genome shotgun (WGS) entry which is preliminary data.</text>
</comment>
<dbReference type="Proteomes" id="UP001190700">
    <property type="component" value="Unassembled WGS sequence"/>
</dbReference>
<evidence type="ECO:0000256" key="3">
    <source>
        <dbReference type="ARBA" id="ARBA00023004"/>
    </source>
</evidence>
<keyword evidence="1 5" id="KW-0349">Heme</keyword>
<evidence type="ECO:0000259" key="6">
    <source>
        <dbReference type="PROSITE" id="PS50255"/>
    </source>
</evidence>
<reference evidence="7 8" key="1">
    <citation type="journal article" date="2015" name="Genome Biol. Evol.">
        <title>Comparative Genomics of a Bacterivorous Green Alga Reveals Evolutionary Causalities and Consequences of Phago-Mixotrophic Mode of Nutrition.</title>
        <authorList>
            <person name="Burns J.A."/>
            <person name="Paasch A."/>
            <person name="Narechania A."/>
            <person name="Kim E."/>
        </authorList>
    </citation>
    <scope>NUCLEOTIDE SEQUENCE [LARGE SCALE GENOMIC DNA]</scope>
    <source>
        <strain evidence="7 8">PLY_AMNH</strain>
    </source>
</reference>
<dbReference type="FunFam" id="3.10.120.10:FF:000007">
    <property type="entry name" value="Sulfite oxidase, mitochondrial"/>
    <property type="match status" value="1"/>
</dbReference>
<keyword evidence="3 5" id="KW-0408">Iron</keyword>
<dbReference type="GO" id="GO:0016020">
    <property type="term" value="C:membrane"/>
    <property type="evidence" value="ECO:0007669"/>
    <property type="project" value="TreeGrafter"/>
</dbReference>
<evidence type="ECO:0000256" key="4">
    <source>
        <dbReference type="ARBA" id="ARBA00038168"/>
    </source>
</evidence>
<organism evidence="7 8">
    <name type="scientific">Cymbomonas tetramitiformis</name>
    <dbReference type="NCBI Taxonomy" id="36881"/>
    <lineage>
        <taxon>Eukaryota</taxon>
        <taxon>Viridiplantae</taxon>
        <taxon>Chlorophyta</taxon>
        <taxon>Pyramimonadophyceae</taxon>
        <taxon>Pyramimonadales</taxon>
        <taxon>Pyramimonadaceae</taxon>
        <taxon>Cymbomonas</taxon>
    </lineage>
</organism>
<dbReference type="PANTHER" id="PTHR19359:SF95">
    <property type="entry name" value="CYTOCHROME B5 TYPE B"/>
    <property type="match status" value="1"/>
</dbReference>
<keyword evidence="5" id="KW-0472">Membrane</keyword>
<dbReference type="Gene3D" id="3.10.120.10">
    <property type="entry name" value="Cytochrome b5-like heme/steroid binding domain"/>
    <property type="match status" value="1"/>
</dbReference>
<sequence>MPRRSAKSEKLSPEFVGWFAFISLAIVIYVLIQRFRNPKKKNQASLAGTVQKQAAKKSVKSYTAKEVAQHATRDDCWIILDNKVYDVTSYVDEHPGGDAILNHAGADSTEGFHGPQHPTRVFDIIEDFYIGNLVETSKDK</sequence>
<dbReference type="Pfam" id="PF00173">
    <property type="entry name" value="Cyt-b5"/>
    <property type="match status" value="1"/>
</dbReference>
<proteinExistence type="inferred from homology"/>
<dbReference type="PANTHER" id="PTHR19359">
    <property type="entry name" value="CYTOCHROME B5"/>
    <property type="match status" value="1"/>
</dbReference>
<dbReference type="InterPro" id="IPR050668">
    <property type="entry name" value="Cytochrome_b5"/>
</dbReference>
<dbReference type="PROSITE" id="PS50255">
    <property type="entry name" value="CYTOCHROME_B5_2"/>
    <property type="match status" value="1"/>
</dbReference>